<dbReference type="AlphaFoldDB" id="A0A0F9MGV1"/>
<comment type="caution">
    <text evidence="1">The sequence shown here is derived from an EMBL/GenBank/DDBJ whole genome shotgun (WGS) entry which is preliminary data.</text>
</comment>
<proteinExistence type="predicted"/>
<evidence type="ECO:0000313" key="1">
    <source>
        <dbReference type="EMBL" id="KKM98526.1"/>
    </source>
</evidence>
<evidence type="ECO:0008006" key="2">
    <source>
        <dbReference type="Google" id="ProtNLM"/>
    </source>
</evidence>
<gene>
    <name evidence="1" type="ORF">LCGC14_1157160</name>
</gene>
<dbReference type="EMBL" id="LAZR01005610">
    <property type="protein sequence ID" value="KKM98526.1"/>
    <property type="molecule type" value="Genomic_DNA"/>
</dbReference>
<protein>
    <recommendedName>
        <fullName evidence="2">Cell division protein FtsL</fullName>
    </recommendedName>
</protein>
<sequence length="92" mass="11194">MYKYIIILFMFLSSCMTYAERYQRADMKHQAETIRLDNMLIETETQRARRILDKRSQFVKHYMRFVLEPPLVDEWIRRPEILEKGEGDCDTA</sequence>
<organism evidence="1">
    <name type="scientific">marine sediment metagenome</name>
    <dbReference type="NCBI Taxonomy" id="412755"/>
    <lineage>
        <taxon>unclassified sequences</taxon>
        <taxon>metagenomes</taxon>
        <taxon>ecological metagenomes</taxon>
    </lineage>
</organism>
<feature type="non-terminal residue" evidence="1">
    <location>
        <position position="92"/>
    </location>
</feature>
<reference evidence="1" key="1">
    <citation type="journal article" date="2015" name="Nature">
        <title>Complex archaea that bridge the gap between prokaryotes and eukaryotes.</title>
        <authorList>
            <person name="Spang A."/>
            <person name="Saw J.H."/>
            <person name="Jorgensen S.L."/>
            <person name="Zaremba-Niedzwiedzka K."/>
            <person name="Martijn J."/>
            <person name="Lind A.E."/>
            <person name="van Eijk R."/>
            <person name="Schleper C."/>
            <person name="Guy L."/>
            <person name="Ettema T.J."/>
        </authorList>
    </citation>
    <scope>NUCLEOTIDE SEQUENCE</scope>
</reference>
<accession>A0A0F9MGV1</accession>
<name>A0A0F9MGV1_9ZZZZ</name>
<dbReference type="PROSITE" id="PS51257">
    <property type="entry name" value="PROKAR_LIPOPROTEIN"/>
    <property type="match status" value="1"/>
</dbReference>